<evidence type="ECO:0000313" key="2">
    <source>
        <dbReference type="Proteomes" id="UP000502823"/>
    </source>
</evidence>
<gene>
    <name evidence="1" type="ORF">Cfor_05643</name>
</gene>
<reference evidence="2" key="1">
    <citation type="submission" date="2020-01" db="EMBL/GenBank/DDBJ databases">
        <title>Draft genome sequence of the Termite Coptotermes fromosanus.</title>
        <authorList>
            <person name="Itakura S."/>
            <person name="Yosikawa Y."/>
            <person name="Umezawa K."/>
        </authorList>
    </citation>
    <scope>NUCLEOTIDE SEQUENCE [LARGE SCALE GENOMIC DNA]</scope>
</reference>
<dbReference type="Proteomes" id="UP000502823">
    <property type="component" value="Unassembled WGS sequence"/>
</dbReference>
<keyword evidence="2" id="KW-1185">Reference proteome</keyword>
<protein>
    <submittedName>
        <fullName evidence="1">Uncharacterized protein</fullName>
    </submittedName>
</protein>
<evidence type="ECO:0000313" key="1">
    <source>
        <dbReference type="EMBL" id="GFG35438.1"/>
    </source>
</evidence>
<feature type="non-terminal residue" evidence="1">
    <location>
        <position position="1"/>
    </location>
</feature>
<name>A0A6L2PY05_COPFO</name>
<dbReference type="AlphaFoldDB" id="A0A6L2PY05"/>
<comment type="caution">
    <text evidence="1">The sequence shown here is derived from an EMBL/GenBank/DDBJ whole genome shotgun (WGS) entry which is preliminary data.</text>
</comment>
<organism evidence="1 2">
    <name type="scientific">Coptotermes formosanus</name>
    <name type="common">Formosan subterranean termite</name>
    <dbReference type="NCBI Taxonomy" id="36987"/>
    <lineage>
        <taxon>Eukaryota</taxon>
        <taxon>Metazoa</taxon>
        <taxon>Ecdysozoa</taxon>
        <taxon>Arthropoda</taxon>
        <taxon>Hexapoda</taxon>
        <taxon>Insecta</taxon>
        <taxon>Pterygota</taxon>
        <taxon>Neoptera</taxon>
        <taxon>Polyneoptera</taxon>
        <taxon>Dictyoptera</taxon>
        <taxon>Blattodea</taxon>
        <taxon>Blattoidea</taxon>
        <taxon>Termitoidae</taxon>
        <taxon>Rhinotermitidae</taxon>
        <taxon>Coptotermes</taxon>
    </lineage>
</organism>
<dbReference type="InParanoid" id="A0A6L2PY05"/>
<accession>A0A6L2PY05</accession>
<sequence length="58" mass="6655">LYISVGTEFRRAEGSLWVQLVQPLTESEKTPAYHYNARQETSKNDGREVLYSFTGDIC</sequence>
<dbReference type="EMBL" id="BLKM01005772">
    <property type="protein sequence ID" value="GFG35438.1"/>
    <property type="molecule type" value="Genomic_DNA"/>
</dbReference>
<proteinExistence type="predicted"/>